<dbReference type="Proteomes" id="UP000241462">
    <property type="component" value="Unassembled WGS sequence"/>
</dbReference>
<feature type="compositionally biased region" description="Polar residues" evidence="1">
    <location>
        <begin position="103"/>
        <end position="118"/>
    </location>
</feature>
<accession>A0A2T3A7R7</accession>
<name>A0A2T3A7R7_9PEZI</name>
<evidence type="ECO:0000313" key="3">
    <source>
        <dbReference type="Proteomes" id="UP000241462"/>
    </source>
</evidence>
<gene>
    <name evidence="2" type="ORF">BD289DRAFT_434149</name>
</gene>
<reference evidence="2 3" key="1">
    <citation type="journal article" date="2018" name="Mycol. Prog.">
        <title>Coniella lustricola, a new species from submerged detritus.</title>
        <authorList>
            <person name="Raudabaugh D.B."/>
            <person name="Iturriaga T."/>
            <person name="Carver A."/>
            <person name="Mondo S."/>
            <person name="Pangilinan J."/>
            <person name="Lipzen A."/>
            <person name="He G."/>
            <person name="Amirebrahimi M."/>
            <person name="Grigoriev I.V."/>
            <person name="Miller A.N."/>
        </authorList>
    </citation>
    <scope>NUCLEOTIDE SEQUENCE [LARGE SCALE GENOMIC DNA]</scope>
    <source>
        <strain evidence="2 3">B22-T-1</strain>
    </source>
</reference>
<sequence length="130" mass="13689">MLSTPRSAMRAATLSARTTLSTTYCTQAPRLLPLQIARGYAASHRSAKDDLGGPGGQEPADPTARDKQNAGFRNKMFLGLLLVGAPFFYLMTNPRQAAKKQIDNNTALVPGTTSNPGESLQAAKGIGGGR</sequence>
<evidence type="ECO:0000313" key="2">
    <source>
        <dbReference type="EMBL" id="PSR84437.1"/>
    </source>
</evidence>
<dbReference type="EMBL" id="KZ678443">
    <property type="protein sequence ID" value="PSR84437.1"/>
    <property type="molecule type" value="Genomic_DNA"/>
</dbReference>
<feature type="region of interest" description="Disordered" evidence="1">
    <location>
        <begin position="43"/>
        <end position="69"/>
    </location>
</feature>
<dbReference type="InParanoid" id="A0A2T3A7R7"/>
<dbReference type="OrthoDB" id="5209635at2759"/>
<protein>
    <submittedName>
        <fullName evidence="2">Uncharacterized protein</fullName>
    </submittedName>
</protein>
<feature type="region of interest" description="Disordered" evidence="1">
    <location>
        <begin position="102"/>
        <end position="130"/>
    </location>
</feature>
<dbReference type="AlphaFoldDB" id="A0A2T3A7R7"/>
<organism evidence="2 3">
    <name type="scientific">Coniella lustricola</name>
    <dbReference type="NCBI Taxonomy" id="2025994"/>
    <lineage>
        <taxon>Eukaryota</taxon>
        <taxon>Fungi</taxon>
        <taxon>Dikarya</taxon>
        <taxon>Ascomycota</taxon>
        <taxon>Pezizomycotina</taxon>
        <taxon>Sordariomycetes</taxon>
        <taxon>Sordariomycetidae</taxon>
        <taxon>Diaporthales</taxon>
        <taxon>Schizoparmaceae</taxon>
        <taxon>Coniella</taxon>
    </lineage>
</organism>
<evidence type="ECO:0000256" key="1">
    <source>
        <dbReference type="SAM" id="MobiDB-lite"/>
    </source>
</evidence>
<keyword evidence="3" id="KW-1185">Reference proteome</keyword>
<proteinExistence type="predicted"/>